<keyword evidence="1" id="KW-0004">4Fe-4S</keyword>
<sequence>MSATSRLDVQPFTRRGVCPALSAPMQTGDGLLSRIAFTDHISPDDLDALSALAIRHGNGLIDITARGGLQFRGLTVGSAVALEQDVLILGLPLRQGLAIETSPLAGIDETAIADPRAIMSQISERADALNLSERLAAKMSVIIDGGGHVSMVDLLADVRLKAVRFNDDVLWQLMLGGAEKTSLHAGMLRTEHAANVVIDLLSCLVERGSDARGRDLDIETVRTVCAERLVDSNEAGQDLSPSSPCRDLLSGGEKAESLTLPTHDEAHPYGLLRLSRGQFAAALAPAYSQSPADTLSALCRHASMLEIKYVRPGPGHALYFIGNKEACQTLLTRAREAGFVTNARDPRSAIAICAGEPACASAFIATRQLAEHAAADCAALLDGSLTLHLSGCGKGCAHPTSAPLAFSGSSDGLAFRYSGRVSDAPDVILPFTEQKAALSRLARLYEKEHKPGENARALLARLGRQKIVAALRQDNR</sequence>
<evidence type="ECO:0000256" key="5">
    <source>
        <dbReference type="ARBA" id="ARBA00023004"/>
    </source>
</evidence>
<proteinExistence type="predicted"/>
<dbReference type="PANTHER" id="PTHR32439">
    <property type="entry name" value="FERREDOXIN--NITRITE REDUCTASE, CHLOROPLASTIC"/>
    <property type="match status" value="1"/>
</dbReference>
<evidence type="ECO:0000259" key="7">
    <source>
        <dbReference type="Pfam" id="PF03460"/>
    </source>
</evidence>
<organism evidence="8 9">
    <name type="scientific">Agrobacterium rosae</name>
    <dbReference type="NCBI Taxonomy" id="1972867"/>
    <lineage>
        <taxon>Bacteria</taxon>
        <taxon>Pseudomonadati</taxon>
        <taxon>Pseudomonadota</taxon>
        <taxon>Alphaproteobacteria</taxon>
        <taxon>Hyphomicrobiales</taxon>
        <taxon>Rhizobiaceae</taxon>
        <taxon>Rhizobium/Agrobacterium group</taxon>
        <taxon>Agrobacterium</taxon>
    </lineage>
</organism>
<keyword evidence="3" id="KW-0479">Metal-binding</keyword>
<dbReference type="Gene3D" id="3.30.413.10">
    <property type="entry name" value="Sulfite Reductase Hemoprotein, domain 1"/>
    <property type="match status" value="2"/>
</dbReference>
<evidence type="ECO:0000256" key="1">
    <source>
        <dbReference type="ARBA" id="ARBA00022485"/>
    </source>
</evidence>
<dbReference type="AlphaFoldDB" id="A0A1R3U009"/>
<evidence type="ECO:0000256" key="4">
    <source>
        <dbReference type="ARBA" id="ARBA00023002"/>
    </source>
</evidence>
<dbReference type="SUPFAM" id="SSF55124">
    <property type="entry name" value="Nitrite/Sulfite reductase N-terminal domain-like"/>
    <property type="match status" value="1"/>
</dbReference>
<dbReference type="GO" id="GO:0016491">
    <property type="term" value="F:oxidoreductase activity"/>
    <property type="evidence" value="ECO:0007669"/>
    <property type="project" value="UniProtKB-KW"/>
</dbReference>
<evidence type="ECO:0000256" key="3">
    <source>
        <dbReference type="ARBA" id="ARBA00022723"/>
    </source>
</evidence>
<protein>
    <submittedName>
        <fullName evidence="8">Ferredoxin-nitrite reductase</fullName>
    </submittedName>
</protein>
<keyword evidence="2" id="KW-0349">Heme</keyword>
<keyword evidence="4" id="KW-0560">Oxidoreductase</keyword>
<keyword evidence="6" id="KW-0411">Iron-sulfur</keyword>
<accession>A0A1R3U009</accession>
<dbReference type="Pfam" id="PF03460">
    <property type="entry name" value="NIR_SIR_ferr"/>
    <property type="match status" value="1"/>
</dbReference>
<dbReference type="InterPro" id="IPR045854">
    <property type="entry name" value="NO2/SO3_Rdtase_4Fe4S_sf"/>
</dbReference>
<name>A0A1R3U009_9HYPH</name>
<evidence type="ECO:0000313" key="8">
    <source>
        <dbReference type="EMBL" id="SCX30067.1"/>
    </source>
</evidence>
<keyword evidence="5" id="KW-0408">Iron</keyword>
<dbReference type="GO" id="GO:0051539">
    <property type="term" value="F:4 iron, 4 sulfur cluster binding"/>
    <property type="evidence" value="ECO:0007669"/>
    <property type="project" value="UniProtKB-KW"/>
</dbReference>
<dbReference type="InterPro" id="IPR005117">
    <property type="entry name" value="NiRdtase/SiRdtase_haem-b_fer"/>
</dbReference>
<reference evidence="9" key="1">
    <citation type="submission" date="2016-10" db="EMBL/GenBank/DDBJ databases">
        <authorList>
            <person name="Wibberg D."/>
        </authorList>
    </citation>
    <scope>NUCLEOTIDE SEQUENCE [LARGE SCALE GENOMIC DNA]</scope>
</reference>
<dbReference type="EMBL" id="FMUE01000008">
    <property type="protein sequence ID" value="SCX30067.1"/>
    <property type="molecule type" value="Genomic_DNA"/>
</dbReference>
<dbReference type="Gene3D" id="3.90.480.10">
    <property type="entry name" value="Sulfite Reductase Hemoprotein,Domain 2"/>
    <property type="match status" value="1"/>
</dbReference>
<gene>
    <name evidence="8" type="ORF">DSM25559_3476</name>
</gene>
<dbReference type="Proteomes" id="UP000187891">
    <property type="component" value="Unassembled WGS sequence"/>
</dbReference>
<dbReference type="SUPFAM" id="SSF56014">
    <property type="entry name" value="Nitrite and sulphite reductase 4Fe-4S domain-like"/>
    <property type="match status" value="2"/>
</dbReference>
<dbReference type="STRING" id="1907666.DSM25559_3476"/>
<evidence type="ECO:0000256" key="6">
    <source>
        <dbReference type="ARBA" id="ARBA00023014"/>
    </source>
</evidence>
<dbReference type="PANTHER" id="PTHR32439:SF9">
    <property type="entry name" value="BLR3264 PROTEIN"/>
    <property type="match status" value="1"/>
</dbReference>
<dbReference type="InterPro" id="IPR012798">
    <property type="entry name" value="Cbl_synth_CobG-like"/>
</dbReference>
<dbReference type="NCBIfam" id="TIGR02435">
    <property type="entry name" value="CobG"/>
    <property type="match status" value="1"/>
</dbReference>
<evidence type="ECO:0000313" key="9">
    <source>
        <dbReference type="Proteomes" id="UP000187891"/>
    </source>
</evidence>
<dbReference type="InterPro" id="IPR051329">
    <property type="entry name" value="NIR_SIR_4Fe-4S"/>
</dbReference>
<feature type="domain" description="Nitrite/Sulfite reductase ferredoxin-like" evidence="7">
    <location>
        <begin position="25"/>
        <end position="84"/>
    </location>
</feature>
<dbReference type="GO" id="GO:0046872">
    <property type="term" value="F:metal ion binding"/>
    <property type="evidence" value="ECO:0007669"/>
    <property type="project" value="UniProtKB-KW"/>
</dbReference>
<evidence type="ECO:0000256" key="2">
    <source>
        <dbReference type="ARBA" id="ARBA00022617"/>
    </source>
</evidence>
<dbReference type="RefSeq" id="WP_077121531.1">
    <property type="nucleotide sequence ID" value="NZ_FMUE01000008.1"/>
</dbReference>
<dbReference type="InterPro" id="IPR036136">
    <property type="entry name" value="Nit/Sulf_reduc_fer-like_dom_sf"/>
</dbReference>